<evidence type="ECO:0000256" key="1">
    <source>
        <dbReference type="ARBA" id="ARBA00022729"/>
    </source>
</evidence>
<keyword evidence="3" id="KW-1185">Reference proteome</keyword>
<sequence length="353" mass="38301">MLLAGGATAQPVPEAVKSYGPIEATRDLLVRGTTDIARFEAVLNLFASRPGSPRILYEQWGSNDLYEITRAECQKGAQAADMVISSAVDLQVKLANDGCATAHRSTATARLPQVANWRDEVFGITRELAVIVYNKRLLSGSEVPRSRFDLIDLLRPEDSRFRGRVATYDIEASGLGYLFAFADAQQATTFGSLIEAFGRSGAIATCCSAELIDGVANGTYLIAYNVLGSYAMARAEENPDIVAVAPDDYTLVLSRAALIPRRANEPELAGAFLDFLLSASGRASLRSEHLIAQTDQEDPEALRLLETPETSLRPIALTPSLLVGLDQHKRREFVALWRSTFPNENGAAEVPPE</sequence>
<accession>A3K9L1</accession>
<dbReference type="PANTHER" id="PTHR30006:SF25">
    <property type="entry name" value="PHOSPHOGLYCERATE TRANSPORT REGULATORY PROTEIN PGTC"/>
    <property type="match status" value="1"/>
</dbReference>
<dbReference type="EMBL" id="AAYA01000018">
    <property type="protein sequence ID" value="EBA06155.1"/>
    <property type="molecule type" value="Genomic_DNA"/>
</dbReference>
<dbReference type="Gene3D" id="3.40.190.10">
    <property type="entry name" value="Periplasmic binding protein-like II"/>
    <property type="match status" value="2"/>
</dbReference>
<protein>
    <submittedName>
        <fullName evidence="2">Putative periplasmic iron-binding protein</fullName>
    </submittedName>
</protein>
<keyword evidence="1" id="KW-0732">Signal</keyword>
<comment type="caution">
    <text evidence="2">The sequence shown here is derived from an EMBL/GenBank/DDBJ whole genome shotgun (WGS) entry which is preliminary data.</text>
</comment>
<dbReference type="eggNOG" id="COG1840">
    <property type="taxonomic scope" value="Bacteria"/>
</dbReference>
<name>A3K9L1_SAGS3</name>
<proteinExistence type="predicted"/>
<organism evidence="2 3">
    <name type="scientific">Sagittula stellata (strain ATCC 700073 / DSM 11524 / E-37)</name>
    <dbReference type="NCBI Taxonomy" id="388399"/>
    <lineage>
        <taxon>Bacteria</taxon>
        <taxon>Pseudomonadati</taxon>
        <taxon>Pseudomonadota</taxon>
        <taxon>Alphaproteobacteria</taxon>
        <taxon>Rhodobacterales</taxon>
        <taxon>Roseobacteraceae</taxon>
        <taxon>Sagittula</taxon>
    </lineage>
</organism>
<dbReference type="Pfam" id="PF13343">
    <property type="entry name" value="SBP_bac_6"/>
    <property type="match status" value="1"/>
</dbReference>
<dbReference type="SUPFAM" id="SSF53850">
    <property type="entry name" value="Periplasmic binding protein-like II"/>
    <property type="match status" value="1"/>
</dbReference>
<evidence type="ECO:0000313" key="2">
    <source>
        <dbReference type="EMBL" id="EBA06155.1"/>
    </source>
</evidence>
<dbReference type="AlphaFoldDB" id="A3K9L1"/>
<evidence type="ECO:0000313" key="3">
    <source>
        <dbReference type="Proteomes" id="UP000005713"/>
    </source>
</evidence>
<dbReference type="PANTHER" id="PTHR30006">
    <property type="entry name" value="THIAMINE-BINDING PERIPLASMIC PROTEIN-RELATED"/>
    <property type="match status" value="1"/>
</dbReference>
<gene>
    <name evidence="2" type="ORF">SSE37_05852</name>
</gene>
<reference evidence="2 3" key="1">
    <citation type="submission" date="2006-06" db="EMBL/GenBank/DDBJ databases">
        <authorList>
            <person name="Moran M.A."/>
            <person name="Ferriera S."/>
            <person name="Johnson J."/>
            <person name="Kravitz S."/>
            <person name="Beeson K."/>
            <person name="Sutton G."/>
            <person name="Rogers Y.-H."/>
            <person name="Friedman R."/>
            <person name="Frazier M."/>
            <person name="Venter J.C."/>
        </authorList>
    </citation>
    <scope>NUCLEOTIDE SEQUENCE [LARGE SCALE GENOMIC DNA]</scope>
    <source>
        <strain evidence="2 3">E-37</strain>
    </source>
</reference>
<dbReference type="GO" id="GO:0030288">
    <property type="term" value="C:outer membrane-bounded periplasmic space"/>
    <property type="evidence" value="ECO:0007669"/>
    <property type="project" value="TreeGrafter"/>
</dbReference>
<dbReference type="Proteomes" id="UP000005713">
    <property type="component" value="Unassembled WGS sequence"/>
</dbReference>